<dbReference type="Proteomes" id="UP000249396">
    <property type="component" value="Unassembled WGS sequence"/>
</dbReference>
<proteinExistence type="predicted"/>
<evidence type="ECO:0000313" key="2">
    <source>
        <dbReference type="EMBL" id="PZN74780.1"/>
    </source>
</evidence>
<reference evidence="2 3" key="1">
    <citation type="journal article" date="2018" name="Aquat. Microb. Ecol.">
        <title>Gammaproteobacterial methanotrophs dominate.</title>
        <authorList>
            <person name="Rissanen A.J."/>
            <person name="Saarenheimo J."/>
            <person name="Tiirola M."/>
            <person name="Peura S."/>
            <person name="Aalto S.L."/>
            <person name="Karvinen A."/>
            <person name="Nykanen H."/>
        </authorList>
    </citation>
    <scope>NUCLEOTIDE SEQUENCE [LARGE SCALE GENOMIC DNA]</scope>
    <source>
        <strain evidence="2">AMbin10</strain>
    </source>
</reference>
<sequence length="305" mass="34333">MTNAEHNEANDIQKATETWDTININQVRDVSWMAVPGVSEHLASLFGPEGTSVVTCHELLAKRYPSDEHSGLKGLALVCGDMASEKHYFYYPTSPVRFAEVTGYDISSVSLSRVQVDFPFNGVCEDVNQIELKPESFDLVVGSHGLHHIKNIKNLFQQTHKALRSNGLITFTEWIGPEYLQIPLRNRCVTTALLLGLFPVEKRTTHMGKVKGFWLQYDPSEFDPSEACNSRQIMPEYEKYFRPLLKVVYGGILYPALEGLGGNFPEPLTSVEKKKINFLTFLDKSLTELGIIQPLFCTTIGEKRS</sequence>
<dbReference type="EMBL" id="QJPH01000413">
    <property type="protein sequence ID" value="PZN74780.1"/>
    <property type="molecule type" value="Genomic_DNA"/>
</dbReference>
<protein>
    <recommendedName>
        <fullName evidence="1">Methyltransferase type 11 domain-containing protein</fullName>
    </recommendedName>
</protein>
<comment type="caution">
    <text evidence="2">The sequence shown here is derived from an EMBL/GenBank/DDBJ whole genome shotgun (WGS) entry which is preliminary data.</text>
</comment>
<gene>
    <name evidence="2" type="ORF">DM484_20430</name>
</gene>
<dbReference type="SUPFAM" id="SSF53335">
    <property type="entry name" value="S-adenosyl-L-methionine-dependent methyltransferases"/>
    <property type="match status" value="1"/>
</dbReference>
<evidence type="ECO:0000313" key="3">
    <source>
        <dbReference type="Proteomes" id="UP000249396"/>
    </source>
</evidence>
<organism evidence="2 3">
    <name type="scientific">Candidatus Methylumidiphilus alinenensis</name>
    <dbReference type="NCBI Taxonomy" id="2202197"/>
    <lineage>
        <taxon>Bacteria</taxon>
        <taxon>Pseudomonadati</taxon>
        <taxon>Pseudomonadota</taxon>
        <taxon>Gammaproteobacteria</taxon>
        <taxon>Methylococcales</taxon>
        <taxon>Candidatus Methylumidiphilus</taxon>
    </lineage>
</organism>
<evidence type="ECO:0000259" key="1">
    <source>
        <dbReference type="Pfam" id="PF08241"/>
    </source>
</evidence>
<accession>A0A2W4SH39</accession>
<dbReference type="Pfam" id="PF08241">
    <property type="entry name" value="Methyltransf_11"/>
    <property type="match status" value="1"/>
</dbReference>
<dbReference type="InterPro" id="IPR013216">
    <property type="entry name" value="Methyltransf_11"/>
</dbReference>
<dbReference type="InterPro" id="IPR029063">
    <property type="entry name" value="SAM-dependent_MTases_sf"/>
</dbReference>
<dbReference type="AlphaFoldDB" id="A0A2W4SH39"/>
<name>A0A2W4SH39_9GAMM</name>
<dbReference type="Gene3D" id="3.40.50.150">
    <property type="entry name" value="Vaccinia Virus protein VP39"/>
    <property type="match status" value="1"/>
</dbReference>
<dbReference type="CDD" id="cd02440">
    <property type="entry name" value="AdoMet_MTases"/>
    <property type="match status" value="1"/>
</dbReference>
<feature type="domain" description="Methyltransferase type 11" evidence="1">
    <location>
        <begin position="97"/>
        <end position="170"/>
    </location>
</feature>
<dbReference type="GO" id="GO:0008757">
    <property type="term" value="F:S-adenosylmethionine-dependent methyltransferase activity"/>
    <property type="evidence" value="ECO:0007669"/>
    <property type="project" value="InterPro"/>
</dbReference>